<dbReference type="Gene3D" id="1.25.40.20">
    <property type="entry name" value="Ankyrin repeat-containing domain"/>
    <property type="match status" value="1"/>
</dbReference>
<reference evidence="11 12" key="1">
    <citation type="submission" date="2019-01" db="EMBL/GenBank/DDBJ databases">
        <title>Sequencing of cultivated peanut Arachis hypogaea provides insights into genome evolution and oil improvement.</title>
        <authorList>
            <person name="Chen X."/>
        </authorList>
    </citation>
    <scope>NUCLEOTIDE SEQUENCE [LARGE SCALE GENOMIC DNA]</scope>
    <source>
        <strain evidence="12">cv. Fuhuasheng</strain>
        <tissue evidence="11">Leaves</tissue>
    </source>
</reference>
<evidence type="ECO:0000256" key="8">
    <source>
        <dbReference type="PROSITE-ProRule" id="PRU00723"/>
    </source>
</evidence>
<name>A0A445C6P1_ARAHY</name>
<evidence type="ECO:0000256" key="9">
    <source>
        <dbReference type="SAM" id="MobiDB-lite"/>
    </source>
</evidence>
<evidence type="ECO:0000256" key="4">
    <source>
        <dbReference type="ARBA" id="ARBA00022771"/>
    </source>
</evidence>
<feature type="repeat" description="ANK" evidence="7">
    <location>
        <begin position="170"/>
        <end position="205"/>
    </location>
</feature>
<keyword evidence="5 8" id="KW-0862">Zinc</keyword>
<evidence type="ECO:0000256" key="7">
    <source>
        <dbReference type="PROSITE-ProRule" id="PRU00023"/>
    </source>
</evidence>
<feature type="domain" description="C3H1-type" evidence="10">
    <location>
        <begin position="337"/>
        <end position="359"/>
    </location>
</feature>
<proteinExistence type="predicted"/>
<accession>A0A445C6P1</accession>
<comment type="caution">
    <text evidence="11">The sequence shown here is derived from an EMBL/GenBank/DDBJ whole genome shotgun (WGS) entry which is preliminary data.</text>
</comment>
<keyword evidence="2 8" id="KW-0479">Metal-binding</keyword>
<dbReference type="GO" id="GO:0008270">
    <property type="term" value="F:zinc ion binding"/>
    <property type="evidence" value="ECO:0007669"/>
    <property type="project" value="UniProtKB-KW"/>
</dbReference>
<comment type="subcellular location">
    <subcellularLocation>
        <location evidence="1">Cell membrane</location>
        <topology evidence="1">Peripheral membrane protein</topology>
        <orientation evidence="1">Cytoplasmic side</orientation>
    </subcellularLocation>
</comment>
<dbReference type="InterPro" id="IPR045234">
    <property type="entry name" value="Unkempt-like"/>
</dbReference>
<evidence type="ECO:0000256" key="3">
    <source>
        <dbReference type="ARBA" id="ARBA00022737"/>
    </source>
</evidence>
<feature type="compositionally biased region" description="Low complexity" evidence="9">
    <location>
        <begin position="401"/>
        <end position="415"/>
    </location>
</feature>
<dbReference type="Gene3D" id="3.30.1370.210">
    <property type="match status" value="1"/>
</dbReference>
<dbReference type="STRING" id="3818.A0A445C6P1"/>
<evidence type="ECO:0000256" key="5">
    <source>
        <dbReference type="ARBA" id="ARBA00022833"/>
    </source>
</evidence>
<organism evidence="11 12">
    <name type="scientific">Arachis hypogaea</name>
    <name type="common">Peanut</name>
    <dbReference type="NCBI Taxonomy" id="3818"/>
    <lineage>
        <taxon>Eukaryota</taxon>
        <taxon>Viridiplantae</taxon>
        <taxon>Streptophyta</taxon>
        <taxon>Embryophyta</taxon>
        <taxon>Tracheophyta</taxon>
        <taxon>Spermatophyta</taxon>
        <taxon>Magnoliopsida</taxon>
        <taxon>eudicotyledons</taxon>
        <taxon>Gunneridae</taxon>
        <taxon>Pentapetalae</taxon>
        <taxon>rosids</taxon>
        <taxon>fabids</taxon>
        <taxon>Fabales</taxon>
        <taxon>Fabaceae</taxon>
        <taxon>Papilionoideae</taxon>
        <taxon>50 kb inversion clade</taxon>
        <taxon>dalbergioids sensu lato</taxon>
        <taxon>Dalbergieae</taxon>
        <taxon>Pterocarpus clade</taxon>
        <taxon>Arachis</taxon>
    </lineage>
</organism>
<sequence length="760" mass="82550">MELVWYGGGGTEEEKSSLLSSKKALSPSLTILKAVATKPDSKGFIHLSTQSFVLLLCVFLLLSGSNRKPTQTGLVMEDDYGREEGQHQKISALLELAAADDLIGFKDAVEKEGCDVDEAGSWFGRRLGSKKVGYEERTPLMVAAMFGNLRVLAYILGTGCVDVNRASGSDGATAIHCAVAGGSAASLEVVKLLLESSADVSTVVSNGNRPCDLVVSGANSIPNSRKRMLQAMLEGTVGTDKTLEDVVGQIEEQQRENVVNTPRVLKDGAERKDYPVDHSLPDIKNGIYGTDEFRMYTFKVKPCSRAYSHDWTECPFVHPGENARRRDPRKYHYSCVPCPEFRKGSCSKGDLCEYAHGIFECWLHPAQYRTRLCKDEGACTRRVCFFAHKPEELRPLYASTGSAMPSPRSYSSGSSLDMGPVSPITLGSPSVMIPPASTPPLTPSGSSSPLSGSMWQTQSNIPTLQLPRSSRLKTALAASDINSDTELLMLMMDEMTGLSSPSGWRNSLTNNPSYHYSLGDRAADLNRLSGVMPTNLDDTFGSVDPSILSKFNGISFDAAGPQLHLPTGLQMRQNMNQQLRGYSSGLPSPKVIGSPKSRVDPSGEPTALAFNPRLAAFSQRSQSFIERSMGNRHSEVPSLATSVAAKPSLAYSHWGSHDGKLDWPMQGEELNKLRKSASFGFRSSSNIPSPRAATRMSAAKVDEPDVSWVSSLVKDAPAQPEPGQFSAEDQQQLQCHLNNGTDVIPAWLEQMYIDQEQMVA</sequence>
<evidence type="ECO:0000256" key="6">
    <source>
        <dbReference type="ARBA" id="ARBA00023125"/>
    </source>
</evidence>
<dbReference type="PROSITE" id="PS50088">
    <property type="entry name" value="ANK_REPEAT"/>
    <property type="match status" value="1"/>
</dbReference>
<dbReference type="InterPro" id="IPR036770">
    <property type="entry name" value="Ankyrin_rpt-contain_sf"/>
</dbReference>
<gene>
    <name evidence="11" type="ORF">Ahy_A07g032382</name>
</gene>
<feature type="zinc finger region" description="C3H1-type" evidence="8">
    <location>
        <begin position="337"/>
        <end position="359"/>
    </location>
</feature>
<dbReference type="Pfam" id="PF12796">
    <property type="entry name" value="Ank_2"/>
    <property type="match status" value="1"/>
</dbReference>
<dbReference type="InterPro" id="IPR002110">
    <property type="entry name" value="Ankyrin_rpt"/>
</dbReference>
<keyword evidence="12" id="KW-1185">Reference proteome</keyword>
<protein>
    <recommendedName>
        <fullName evidence="10">C3H1-type domain-containing protein</fullName>
    </recommendedName>
</protein>
<dbReference type="Proteomes" id="UP000289738">
    <property type="component" value="Chromosome A07"/>
</dbReference>
<dbReference type="SUPFAM" id="SSF48403">
    <property type="entry name" value="Ankyrin repeat"/>
    <property type="match status" value="1"/>
</dbReference>
<dbReference type="SMART" id="SM00356">
    <property type="entry name" value="ZnF_C3H1"/>
    <property type="match status" value="2"/>
</dbReference>
<dbReference type="PANTHER" id="PTHR14493">
    <property type="entry name" value="UNKEMPT FAMILY MEMBER"/>
    <property type="match status" value="1"/>
</dbReference>
<feature type="region of interest" description="Disordered" evidence="9">
    <location>
        <begin position="430"/>
        <end position="452"/>
    </location>
</feature>
<keyword evidence="4 8" id="KW-0863">Zinc-finger</keyword>
<keyword evidence="6" id="KW-0238">DNA-binding</keyword>
<dbReference type="GO" id="GO:0003677">
    <property type="term" value="F:DNA binding"/>
    <property type="evidence" value="ECO:0007669"/>
    <property type="project" value="UniProtKB-KW"/>
</dbReference>
<dbReference type="AlphaFoldDB" id="A0A445C6P1"/>
<dbReference type="GO" id="GO:0005886">
    <property type="term" value="C:plasma membrane"/>
    <property type="evidence" value="ECO:0007669"/>
    <property type="project" value="UniProtKB-SubCell"/>
</dbReference>
<dbReference type="FunFam" id="3.30.1370.210:FF:000009">
    <property type="entry name" value="Zinc finger CCCH domain-containing protein 66"/>
    <property type="match status" value="1"/>
</dbReference>
<dbReference type="GO" id="GO:0006355">
    <property type="term" value="P:regulation of DNA-templated transcription"/>
    <property type="evidence" value="ECO:0007669"/>
    <property type="project" value="UniProtKB-ARBA"/>
</dbReference>
<feature type="compositionally biased region" description="Low complexity" evidence="9">
    <location>
        <begin position="443"/>
        <end position="452"/>
    </location>
</feature>
<dbReference type="PROSITE" id="PS50297">
    <property type="entry name" value="ANK_REP_REGION"/>
    <property type="match status" value="1"/>
</dbReference>
<feature type="region of interest" description="Disordered" evidence="9">
    <location>
        <begin position="398"/>
        <end position="418"/>
    </location>
</feature>
<dbReference type="Pfam" id="PF25512">
    <property type="entry name" value="zf-CCCH_AtC3H23"/>
    <property type="match status" value="1"/>
</dbReference>
<dbReference type="PROSITE" id="PS50103">
    <property type="entry name" value="ZF_C3H1"/>
    <property type="match status" value="1"/>
</dbReference>
<dbReference type="SMART" id="SM00248">
    <property type="entry name" value="ANK"/>
    <property type="match status" value="2"/>
</dbReference>
<evidence type="ECO:0000313" key="12">
    <source>
        <dbReference type="Proteomes" id="UP000289738"/>
    </source>
</evidence>
<dbReference type="PANTHER" id="PTHR14493:SF87">
    <property type="entry name" value="ZINC FINGER CCCH DOMAIN-CONTAINING PROTEIN 66"/>
    <property type="match status" value="1"/>
</dbReference>
<evidence type="ECO:0000256" key="2">
    <source>
        <dbReference type="ARBA" id="ARBA00022723"/>
    </source>
</evidence>
<dbReference type="InterPro" id="IPR000571">
    <property type="entry name" value="Znf_CCCH"/>
</dbReference>
<keyword evidence="3" id="KW-0677">Repeat</keyword>
<dbReference type="EMBL" id="SDMP01000007">
    <property type="protein sequence ID" value="RYR46627.1"/>
    <property type="molecule type" value="Genomic_DNA"/>
</dbReference>
<evidence type="ECO:0000259" key="10">
    <source>
        <dbReference type="PROSITE" id="PS50103"/>
    </source>
</evidence>
<evidence type="ECO:0000256" key="1">
    <source>
        <dbReference type="ARBA" id="ARBA00004413"/>
    </source>
</evidence>
<keyword evidence="7" id="KW-0040">ANK repeat</keyword>
<dbReference type="InterPro" id="IPR057444">
    <property type="entry name" value="Znf-CCCH_AtC3H23-like"/>
</dbReference>
<evidence type="ECO:0000313" key="11">
    <source>
        <dbReference type="EMBL" id="RYR46627.1"/>
    </source>
</evidence>